<dbReference type="RefSeq" id="WP_012938214.1">
    <property type="nucleotide sequence ID" value="NZ_CALAKB010000007.1"/>
</dbReference>
<dbReference type="GO" id="GO:0004386">
    <property type="term" value="F:helicase activity"/>
    <property type="evidence" value="ECO:0007669"/>
    <property type="project" value="UniProtKB-KW"/>
</dbReference>
<keyword evidence="3" id="KW-0547">Nucleotide-binding</keyword>
<dbReference type="AlphaFoldDB" id="A0A1H2UGV2"/>
<evidence type="ECO:0000256" key="2">
    <source>
        <dbReference type="SAM" id="Phobius"/>
    </source>
</evidence>
<dbReference type="OMA" id="WFAPNGL"/>
<evidence type="ECO:0000256" key="1">
    <source>
        <dbReference type="SAM" id="Coils"/>
    </source>
</evidence>
<dbReference type="EMBL" id="FNOP01000002">
    <property type="protein sequence ID" value="SDW55325.1"/>
    <property type="molecule type" value="Genomic_DNA"/>
</dbReference>
<keyword evidence="1" id="KW-0175">Coiled coil</keyword>
<feature type="transmembrane region" description="Helical" evidence="2">
    <location>
        <begin position="346"/>
        <end position="364"/>
    </location>
</feature>
<dbReference type="Proteomes" id="UP000182379">
    <property type="component" value="Unassembled WGS sequence"/>
</dbReference>
<name>A0A1H2UGV2_ACIFE</name>
<feature type="coiled-coil region" evidence="1">
    <location>
        <begin position="37"/>
        <end position="65"/>
    </location>
</feature>
<organism evidence="3 4">
    <name type="scientific">Acidaminococcus fermentans</name>
    <dbReference type="NCBI Taxonomy" id="905"/>
    <lineage>
        <taxon>Bacteria</taxon>
        <taxon>Bacillati</taxon>
        <taxon>Bacillota</taxon>
        <taxon>Negativicutes</taxon>
        <taxon>Acidaminococcales</taxon>
        <taxon>Acidaminococcaceae</taxon>
        <taxon>Acidaminococcus</taxon>
    </lineage>
</organism>
<dbReference type="Gene3D" id="2.20.28.30">
    <property type="entry name" value="RNA polymerase ii, chain L"/>
    <property type="match status" value="1"/>
</dbReference>
<keyword evidence="2" id="KW-1133">Transmembrane helix</keyword>
<proteinExistence type="predicted"/>
<evidence type="ECO:0000313" key="3">
    <source>
        <dbReference type="EMBL" id="SDW55325.1"/>
    </source>
</evidence>
<dbReference type="PANTHER" id="PTHR37826">
    <property type="entry name" value="FLOTILLIN BAND_7_5 DOMAIN PROTEIN"/>
    <property type="match status" value="1"/>
</dbReference>
<accession>A0A1H2UGV2</accession>
<reference evidence="3 4" key="1">
    <citation type="submission" date="2016-10" db="EMBL/GenBank/DDBJ databases">
        <authorList>
            <person name="Varghese N."/>
            <person name="Submissions S."/>
        </authorList>
    </citation>
    <scope>NUCLEOTIDE SEQUENCE [LARGE SCALE GENOMIC DNA]</scope>
    <source>
        <strain evidence="3 4">WCC6</strain>
    </source>
</reference>
<keyword evidence="2" id="KW-0472">Membrane</keyword>
<dbReference type="PANTHER" id="PTHR37826:SF3">
    <property type="entry name" value="J DOMAIN-CONTAINING PROTEIN"/>
    <property type="match status" value="1"/>
</dbReference>
<dbReference type="GeneID" id="78334590"/>
<gene>
    <name evidence="3" type="ORF">SAMN05216495_102208</name>
</gene>
<keyword evidence="2" id="KW-0812">Transmembrane</keyword>
<comment type="caution">
    <text evidence="3">The sequence shown here is derived from an EMBL/GenBank/DDBJ whole genome shotgun (WGS) entry which is preliminary data.</text>
</comment>
<keyword evidence="3" id="KW-0067">ATP-binding</keyword>
<keyword evidence="3" id="KW-0378">Hydrolase</keyword>
<keyword evidence="3" id="KW-0347">Helicase</keyword>
<sequence length="369" mass="41325">MTDTSVAYKCPNCGGPLEFQPGASQVVCPYCDTKLDVAQMEALFARQQERAAAAQEAKEERWNTEMAGKEWSTEEASVLKAFTCSACGAEIVCDENTLATECCYCGNPTMMPNRFSGMLKPDYVIPFTKTKDDAVAALKEFYKGKRLLPAAFTANNRVQDIQPMYVPFWLFDSKIHASADFQGEDDNVMETSDEIITETRVFQCIRSGRMSFHKIPVDGSSKMDDTYMESIEPFDYSQMVPFSPAYLTGFLADKYDVDAEASVPRADERVERSAVGVLEETVKARGYDRTILKDSVVRKDEDQVAYALAPVWILTTRYQDKPYTFMMNGQTGKMVGTLPYDNQKSLMYMGAVAAILTPALYFVAKMFLT</sequence>
<evidence type="ECO:0000313" key="4">
    <source>
        <dbReference type="Proteomes" id="UP000182379"/>
    </source>
</evidence>
<protein>
    <submittedName>
        <fullName evidence="3">Replication restart DNA helicase PriA</fullName>
    </submittedName>
</protein>